<accession>A0ABN1L8E7</accession>
<dbReference type="EMBL" id="BAAAFA010000008">
    <property type="protein sequence ID" value="GAA0819611.1"/>
    <property type="molecule type" value="Genomic_DNA"/>
</dbReference>
<name>A0ABN1L8E7_9GAMM</name>
<evidence type="ECO:0000313" key="1">
    <source>
        <dbReference type="EMBL" id="GAA0819611.1"/>
    </source>
</evidence>
<dbReference type="Proteomes" id="UP001500021">
    <property type="component" value="Unassembled WGS sequence"/>
</dbReference>
<reference evidence="1 2" key="1">
    <citation type="journal article" date="2019" name="Int. J. Syst. Evol. Microbiol.">
        <title>The Global Catalogue of Microorganisms (GCM) 10K type strain sequencing project: providing services to taxonomists for standard genome sequencing and annotation.</title>
        <authorList>
            <consortium name="The Broad Institute Genomics Platform"/>
            <consortium name="The Broad Institute Genome Sequencing Center for Infectious Disease"/>
            <person name="Wu L."/>
            <person name="Ma J."/>
        </authorList>
    </citation>
    <scope>NUCLEOTIDE SEQUENCE [LARGE SCALE GENOMIC DNA]</scope>
    <source>
        <strain evidence="1 2">JCM 15608</strain>
    </source>
</reference>
<dbReference type="RefSeq" id="WP_343817724.1">
    <property type="nucleotide sequence ID" value="NZ_BAAAFA010000008.1"/>
</dbReference>
<protein>
    <submittedName>
        <fullName evidence="1">Uncharacterized protein</fullName>
    </submittedName>
</protein>
<gene>
    <name evidence="1" type="ORF">GCM10009111_23890</name>
</gene>
<evidence type="ECO:0000313" key="2">
    <source>
        <dbReference type="Proteomes" id="UP001500021"/>
    </source>
</evidence>
<comment type="caution">
    <text evidence="1">The sequence shown here is derived from an EMBL/GenBank/DDBJ whole genome shotgun (WGS) entry which is preliminary data.</text>
</comment>
<organism evidence="1 2">
    <name type="scientific">Colwellia asteriadis</name>
    <dbReference type="NCBI Taxonomy" id="517723"/>
    <lineage>
        <taxon>Bacteria</taxon>
        <taxon>Pseudomonadati</taxon>
        <taxon>Pseudomonadota</taxon>
        <taxon>Gammaproteobacteria</taxon>
        <taxon>Alteromonadales</taxon>
        <taxon>Colwelliaceae</taxon>
        <taxon>Colwellia</taxon>
    </lineage>
</organism>
<sequence length="202" mass="23201">MSSTVQLSTLKEINAYKKKINWGDVPAIYHMVSTSLGDLEGILTHGFDSAYKRMLNTESWNMAAFAPMKDLQGNVTYQKKPQISLRHEYNDMGYELHCYPVINGEIIRHSVENNLDCPFIRWSPESMQMLFRVNSLVAFSIFCYQNGDEADIALLKQAHQRVEQLVTTLSKYFQITSVKGYNIAEFYQEIARKNGNILLAED</sequence>
<proteinExistence type="predicted"/>
<keyword evidence="2" id="KW-1185">Reference proteome</keyword>